<dbReference type="Gene3D" id="3.30.750.44">
    <property type="match status" value="1"/>
</dbReference>
<dbReference type="SMART" id="SM00228">
    <property type="entry name" value="PDZ"/>
    <property type="match status" value="1"/>
</dbReference>
<name>A0A5C6EBE5_9BACT</name>
<keyword evidence="2 5" id="KW-0645">Protease</keyword>
<dbReference type="NCBIfam" id="TIGR00225">
    <property type="entry name" value="prc"/>
    <property type="match status" value="1"/>
</dbReference>
<dbReference type="GO" id="GO:0030288">
    <property type="term" value="C:outer membrane-bounded periplasmic space"/>
    <property type="evidence" value="ECO:0007669"/>
    <property type="project" value="TreeGrafter"/>
</dbReference>
<dbReference type="SUPFAM" id="SSF50156">
    <property type="entry name" value="PDZ domain-like"/>
    <property type="match status" value="1"/>
</dbReference>
<protein>
    <submittedName>
        <fullName evidence="9">Carboxy-terminal processing protease CtpB</fullName>
        <ecNumber evidence="9">3.4.21.102</ecNumber>
    </submittedName>
</protein>
<feature type="region of interest" description="Disordered" evidence="6">
    <location>
        <begin position="46"/>
        <end position="66"/>
    </location>
</feature>
<comment type="caution">
    <text evidence="9">The sequence shown here is derived from an EMBL/GenBank/DDBJ whole genome shotgun (WGS) entry which is preliminary data.</text>
</comment>
<dbReference type="InterPro" id="IPR041489">
    <property type="entry name" value="PDZ_6"/>
</dbReference>
<evidence type="ECO:0000256" key="2">
    <source>
        <dbReference type="ARBA" id="ARBA00022670"/>
    </source>
</evidence>
<evidence type="ECO:0000256" key="1">
    <source>
        <dbReference type="ARBA" id="ARBA00009179"/>
    </source>
</evidence>
<dbReference type="CDD" id="cd07560">
    <property type="entry name" value="Peptidase_S41_CPP"/>
    <property type="match status" value="1"/>
</dbReference>
<dbReference type="GO" id="GO:0006508">
    <property type="term" value="P:proteolysis"/>
    <property type="evidence" value="ECO:0007669"/>
    <property type="project" value="UniProtKB-KW"/>
</dbReference>
<dbReference type="Pfam" id="PF03572">
    <property type="entry name" value="Peptidase_S41"/>
    <property type="match status" value="1"/>
</dbReference>
<keyword evidence="3 5" id="KW-0378">Hydrolase</keyword>
<evidence type="ECO:0000256" key="4">
    <source>
        <dbReference type="ARBA" id="ARBA00022825"/>
    </source>
</evidence>
<dbReference type="Pfam" id="PF17820">
    <property type="entry name" value="PDZ_6"/>
    <property type="match status" value="1"/>
</dbReference>
<feature type="signal peptide" evidence="7">
    <location>
        <begin position="1"/>
        <end position="39"/>
    </location>
</feature>
<evidence type="ECO:0000256" key="7">
    <source>
        <dbReference type="SAM" id="SignalP"/>
    </source>
</evidence>
<dbReference type="RefSeq" id="WP_146598420.1">
    <property type="nucleotide sequence ID" value="NZ_SJPY01000001.1"/>
</dbReference>
<dbReference type="Proteomes" id="UP000315471">
    <property type="component" value="Unassembled WGS sequence"/>
</dbReference>
<dbReference type="PANTHER" id="PTHR32060:SF30">
    <property type="entry name" value="CARBOXY-TERMINAL PROCESSING PROTEASE CTPA"/>
    <property type="match status" value="1"/>
</dbReference>
<evidence type="ECO:0000256" key="3">
    <source>
        <dbReference type="ARBA" id="ARBA00022801"/>
    </source>
</evidence>
<dbReference type="CDD" id="cd06782">
    <property type="entry name" value="cpPDZ_CPP-like"/>
    <property type="match status" value="1"/>
</dbReference>
<dbReference type="InterPro" id="IPR001478">
    <property type="entry name" value="PDZ"/>
</dbReference>
<dbReference type="PROSITE" id="PS50106">
    <property type="entry name" value="PDZ"/>
    <property type="match status" value="1"/>
</dbReference>
<comment type="similarity">
    <text evidence="1 5">Belongs to the peptidase S41A family.</text>
</comment>
<evidence type="ECO:0000256" key="6">
    <source>
        <dbReference type="SAM" id="MobiDB-lite"/>
    </source>
</evidence>
<gene>
    <name evidence="9" type="primary">ctpB_1</name>
    <name evidence="9" type="ORF">Q31b_09500</name>
</gene>
<accession>A0A5C6EBE5</accession>
<dbReference type="InterPro" id="IPR005151">
    <property type="entry name" value="Tail-specific_protease"/>
</dbReference>
<keyword evidence="4 5" id="KW-0720">Serine protease</keyword>
<dbReference type="OrthoDB" id="9812068at2"/>
<reference evidence="9 10" key="1">
    <citation type="submission" date="2019-02" db="EMBL/GenBank/DDBJ databases">
        <title>Deep-cultivation of Planctomycetes and their phenomic and genomic characterization uncovers novel biology.</title>
        <authorList>
            <person name="Wiegand S."/>
            <person name="Jogler M."/>
            <person name="Boedeker C."/>
            <person name="Pinto D."/>
            <person name="Vollmers J."/>
            <person name="Rivas-Marin E."/>
            <person name="Kohn T."/>
            <person name="Peeters S.H."/>
            <person name="Heuer A."/>
            <person name="Rast P."/>
            <person name="Oberbeckmann S."/>
            <person name="Bunk B."/>
            <person name="Jeske O."/>
            <person name="Meyerdierks A."/>
            <person name="Storesund J.E."/>
            <person name="Kallscheuer N."/>
            <person name="Luecker S."/>
            <person name="Lage O.M."/>
            <person name="Pohl T."/>
            <person name="Merkel B.J."/>
            <person name="Hornburger P."/>
            <person name="Mueller R.-W."/>
            <person name="Bruemmer F."/>
            <person name="Labrenz M."/>
            <person name="Spormann A.M."/>
            <person name="Op Den Camp H."/>
            <person name="Overmann J."/>
            <person name="Amann R."/>
            <person name="Jetten M.S.M."/>
            <person name="Mascher T."/>
            <person name="Medema M.H."/>
            <person name="Devos D.P."/>
            <person name="Kaster A.-K."/>
            <person name="Ovreas L."/>
            <person name="Rohde M."/>
            <person name="Galperin M.Y."/>
            <person name="Jogler C."/>
        </authorList>
    </citation>
    <scope>NUCLEOTIDE SEQUENCE [LARGE SCALE GENOMIC DNA]</scope>
    <source>
        <strain evidence="9 10">Q31b</strain>
    </source>
</reference>
<dbReference type="GO" id="GO:0007165">
    <property type="term" value="P:signal transduction"/>
    <property type="evidence" value="ECO:0007669"/>
    <property type="project" value="TreeGrafter"/>
</dbReference>
<dbReference type="Gene3D" id="1.25.40.10">
    <property type="entry name" value="Tetratricopeptide repeat domain"/>
    <property type="match status" value="1"/>
</dbReference>
<dbReference type="Gene3D" id="2.30.42.10">
    <property type="match status" value="1"/>
</dbReference>
<dbReference type="InterPro" id="IPR004447">
    <property type="entry name" value="Peptidase_S41A"/>
</dbReference>
<dbReference type="EMBL" id="SJPY01000001">
    <property type="protein sequence ID" value="TWU45774.1"/>
    <property type="molecule type" value="Genomic_DNA"/>
</dbReference>
<sequence length="594" mass="65278" precursor="true">MDWINQISGRLSRRCCLRIAVAGSLTLASLLGCVCRVSAQGPSWISPKTEAAHSSSENESEPTSLAPIHSDDELLTIGLEFEQSHLWADAVRHYEKAIKKYPENAMLYQRMVIAKLHYDVNRRYQDSSFVSSIDQLSTEQALDLYSEILANLQTHYVDDVDWGRVMLHGTAALEVALTEDRFASHLLQKADPNAVEHFRQNVHHELTNRSTSTRFDLRANVAYVAGIAKERIGLSPTATILEYVGGAVSTLDPYTRLLSGNQLDEMFSNIEGNFVGLGIELKAETDYLQIVSVIPGGPAEQAGIVAGDRIVRVDDCETTNGDSNYAADLLRGPENSFVSIRLTSANGTTRDLTVERRRVEVPCVENVHLVDLQNKVGYLRLTNFQKTTTRDVEQALWDLHRQGMQSLIIDVRGNPGGLLSAAVEVADRFLGNGRIVTTRGRNVRENFDYTAHRANTWNIPMAVLIDRDSASASEIFAGAIADSGRGEVVGETSYGKGSVQGIFRMQAAKFGLCLTTAKFYSPSGKAISQHGVDPSVPVESTYVAARPNSSGQMTTDQEDAVLQQAVLKLANGNVNANLNIEPQDSQRNWVSRRP</sequence>
<dbReference type="EC" id="3.4.21.102" evidence="9"/>
<feature type="chain" id="PRO_5023072971" evidence="7">
    <location>
        <begin position="40"/>
        <end position="594"/>
    </location>
</feature>
<dbReference type="InterPro" id="IPR011990">
    <property type="entry name" value="TPR-like_helical_dom_sf"/>
</dbReference>
<dbReference type="AlphaFoldDB" id="A0A5C6EBE5"/>
<evidence type="ECO:0000259" key="8">
    <source>
        <dbReference type="PROSITE" id="PS50106"/>
    </source>
</evidence>
<dbReference type="SUPFAM" id="SSF52096">
    <property type="entry name" value="ClpP/crotonase"/>
    <property type="match status" value="1"/>
</dbReference>
<dbReference type="InterPro" id="IPR029045">
    <property type="entry name" value="ClpP/crotonase-like_dom_sf"/>
</dbReference>
<evidence type="ECO:0000313" key="9">
    <source>
        <dbReference type="EMBL" id="TWU45774.1"/>
    </source>
</evidence>
<keyword evidence="10" id="KW-1185">Reference proteome</keyword>
<feature type="domain" description="PDZ" evidence="8">
    <location>
        <begin position="271"/>
        <end position="331"/>
    </location>
</feature>
<evidence type="ECO:0000256" key="5">
    <source>
        <dbReference type="RuleBase" id="RU004404"/>
    </source>
</evidence>
<dbReference type="GO" id="GO:0004252">
    <property type="term" value="F:serine-type endopeptidase activity"/>
    <property type="evidence" value="ECO:0007669"/>
    <property type="project" value="UniProtKB-EC"/>
</dbReference>
<dbReference type="SMART" id="SM00245">
    <property type="entry name" value="TSPc"/>
    <property type="match status" value="1"/>
</dbReference>
<dbReference type="Gene3D" id="3.90.226.10">
    <property type="entry name" value="2-enoyl-CoA Hydratase, Chain A, domain 1"/>
    <property type="match status" value="1"/>
</dbReference>
<evidence type="ECO:0000313" key="10">
    <source>
        <dbReference type="Proteomes" id="UP000315471"/>
    </source>
</evidence>
<dbReference type="InterPro" id="IPR036034">
    <property type="entry name" value="PDZ_sf"/>
</dbReference>
<dbReference type="PANTHER" id="PTHR32060">
    <property type="entry name" value="TAIL-SPECIFIC PROTEASE"/>
    <property type="match status" value="1"/>
</dbReference>
<proteinExistence type="inferred from homology"/>
<keyword evidence="7" id="KW-0732">Signal</keyword>
<organism evidence="9 10">
    <name type="scientific">Novipirellula aureliae</name>
    <dbReference type="NCBI Taxonomy" id="2527966"/>
    <lineage>
        <taxon>Bacteria</taxon>
        <taxon>Pseudomonadati</taxon>
        <taxon>Planctomycetota</taxon>
        <taxon>Planctomycetia</taxon>
        <taxon>Pirellulales</taxon>
        <taxon>Pirellulaceae</taxon>
        <taxon>Novipirellula</taxon>
    </lineage>
</organism>